<dbReference type="Gene3D" id="3.40.50.150">
    <property type="entry name" value="Vaccinia Virus protein VP39"/>
    <property type="match status" value="1"/>
</dbReference>
<sequence length="166" mass="17910">MDLRPTDLVLEIGPGPGTSLEYLARELPRGRVLAVDRSATAIERAARRNARDIDAGRISLWQADFGRLTPDRVRADFDAPGGFDKILAVNVNAFWTTKRPPAELTVARELLAPHGALFLCYGYGASSTGPKPETGDLTRRLAEGGFLTTTITHGDLLAVRAWTPGG</sequence>
<dbReference type="Proteomes" id="UP000707731">
    <property type="component" value="Unassembled WGS sequence"/>
</dbReference>
<dbReference type="EMBL" id="JADLQN010000002">
    <property type="protein sequence ID" value="MBF6355983.1"/>
    <property type="molecule type" value="Genomic_DNA"/>
</dbReference>
<reference evidence="2 3" key="1">
    <citation type="submission" date="2020-10" db="EMBL/GenBank/DDBJ databases">
        <title>Identification of Nocardia species via Next-generation sequencing and recognition of intraspecies genetic diversity.</title>
        <authorList>
            <person name="Li P."/>
            <person name="Li P."/>
            <person name="Lu B."/>
        </authorList>
    </citation>
    <scope>NUCLEOTIDE SEQUENCE [LARGE SCALE GENOMIC DNA]</scope>
    <source>
        <strain evidence="2 3">BJ06-0143</strain>
    </source>
</reference>
<dbReference type="InterPro" id="IPR029063">
    <property type="entry name" value="SAM-dependent_MTases_sf"/>
</dbReference>
<feature type="domain" description="Methyltransferase" evidence="1">
    <location>
        <begin position="9"/>
        <end position="115"/>
    </location>
</feature>
<keyword evidence="3" id="KW-1185">Reference proteome</keyword>
<evidence type="ECO:0000259" key="1">
    <source>
        <dbReference type="Pfam" id="PF13649"/>
    </source>
</evidence>
<comment type="caution">
    <text evidence="2">The sequence shown here is derived from an EMBL/GenBank/DDBJ whole genome shotgun (WGS) entry which is preliminary data.</text>
</comment>
<evidence type="ECO:0000313" key="2">
    <source>
        <dbReference type="EMBL" id="MBF6355983.1"/>
    </source>
</evidence>
<gene>
    <name evidence="2" type="ORF">IU449_15760</name>
</gene>
<keyword evidence="2" id="KW-0489">Methyltransferase</keyword>
<dbReference type="SUPFAM" id="SSF53335">
    <property type="entry name" value="S-adenosyl-L-methionine-dependent methyltransferases"/>
    <property type="match status" value="1"/>
</dbReference>
<dbReference type="GO" id="GO:0032259">
    <property type="term" value="P:methylation"/>
    <property type="evidence" value="ECO:0007669"/>
    <property type="project" value="UniProtKB-KW"/>
</dbReference>
<accession>A0ABS0DDN1</accession>
<organism evidence="2 3">
    <name type="scientific">Nocardia higoensis</name>
    <dbReference type="NCBI Taxonomy" id="228599"/>
    <lineage>
        <taxon>Bacteria</taxon>
        <taxon>Bacillati</taxon>
        <taxon>Actinomycetota</taxon>
        <taxon>Actinomycetes</taxon>
        <taxon>Mycobacteriales</taxon>
        <taxon>Nocardiaceae</taxon>
        <taxon>Nocardia</taxon>
    </lineage>
</organism>
<dbReference type="InterPro" id="IPR041698">
    <property type="entry name" value="Methyltransf_25"/>
</dbReference>
<protein>
    <submittedName>
        <fullName evidence="2">Class I SAM-dependent methyltransferase</fullName>
    </submittedName>
</protein>
<proteinExistence type="predicted"/>
<keyword evidence="2" id="KW-0808">Transferase</keyword>
<evidence type="ECO:0000313" key="3">
    <source>
        <dbReference type="Proteomes" id="UP000707731"/>
    </source>
</evidence>
<name>A0ABS0DDN1_9NOCA</name>
<dbReference type="CDD" id="cd02440">
    <property type="entry name" value="AdoMet_MTases"/>
    <property type="match status" value="1"/>
</dbReference>
<dbReference type="GO" id="GO:0008168">
    <property type="term" value="F:methyltransferase activity"/>
    <property type="evidence" value="ECO:0007669"/>
    <property type="project" value="UniProtKB-KW"/>
</dbReference>
<dbReference type="Pfam" id="PF13649">
    <property type="entry name" value="Methyltransf_25"/>
    <property type="match status" value="1"/>
</dbReference>